<dbReference type="GO" id="GO:0016491">
    <property type="term" value="F:oxidoreductase activity"/>
    <property type="evidence" value="ECO:0007669"/>
    <property type="project" value="InterPro"/>
</dbReference>
<dbReference type="HOGENOM" id="CLU_047036_1_0_1"/>
<evidence type="ECO:0000313" key="6">
    <source>
        <dbReference type="EMBL" id="EZF51073.1"/>
    </source>
</evidence>
<evidence type="ECO:0000256" key="4">
    <source>
        <dbReference type="ARBA" id="ARBA00023136"/>
    </source>
</evidence>
<accession>A0A022VZD1</accession>
<dbReference type="EMBL" id="KK207874">
    <property type="protein sequence ID" value="EZF51073.1"/>
    <property type="molecule type" value="Genomic_DNA"/>
</dbReference>
<dbReference type="InterPro" id="IPR050307">
    <property type="entry name" value="Sterol_Desaturase_Related"/>
</dbReference>
<protein>
    <recommendedName>
        <fullName evidence="5">Fatty acid hydroxylase domain-containing protein</fullName>
    </recommendedName>
</protein>
<proteinExistence type="predicted"/>
<name>A0A022VZD1_TRIRU</name>
<reference evidence="6" key="1">
    <citation type="submission" date="2014-02" db="EMBL/GenBank/DDBJ databases">
        <title>The Genome Sequence of Trichophyton rubrum (morphotype fischeri) CBS 288.86.</title>
        <authorList>
            <consortium name="The Broad Institute Genomics Platform"/>
            <person name="Cuomo C.A."/>
            <person name="White T.C."/>
            <person name="Graser Y."/>
            <person name="Martinez-Rossi N."/>
            <person name="Heitman J."/>
            <person name="Young S.K."/>
            <person name="Zeng Q."/>
            <person name="Gargeya S."/>
            <person name="Abouelleil A."/>
            <person name="Alvarado L."/>
            <person name="Chapman S.B."/>
            <person name="Gainer-Dewar J."/>
            <person name="Goldberg J."/>
            <person name="Griggs A."/>
            <person name="Gujja S."/>
            <person name="Hansen M."/>
            <person name="Howarth C."/>
            <person name="Imamovic A."/>
            <person name="Larimer J."/>
            <person name="Martinez D."/>
            <person name="Murphy C."/>
            <person name="Pearson M.D."/>
            <person name="Persinoti G."/>
            <person name="Poon T."/>
            <person name="Priest M."/>
            <person name="Roberts A.D."/>
            <person name="Saif S."/>
            <person name="Shea T.D."/>
            <person name="Sykes S.N."/>
            <person name="Wortman J."/>
            <person name="Nusbaum C."/>
            <person name="Birren B."/>
        </authorList>
    </citation>
    <scope>NUCLEOTIDE SEQUENCE [LARGE SCALE GENOMIC DNA]</scope>
    <source>
        <strain evidence="6">CBS 288.86</strain>
    </source>
</reference>
<dbReference type="Proteomes" id="UP000023758">
    <property type="component" value="Unassembled WGS sequence"/>
</dbReference>
<dbReference type="Pfam" id="PF04116">
    <property type="entry name" value="FA_hydroxylase"/>
    <property type="match status" value="1"/>
</dbReference>
<sequence>MLRADKFKLGVISFNIFFLSSPYNCCQVISTMDAAYPKIEAGWASLVSSYSPTTIEFVGTSLVQLVAFWIPSAIYLSLDKWAPAFSQRHKIQPATKQPTAKEIWHCFFYVLKNQLLSTALHILLLTLVYKNIIPPSYQVLPTLPPFAIVVRDFVLSILMREALFYYAHRLLHYPYFYVRIHKRHHKFTAPVALAAQYAHPLEQIGANVLPITLPPQILNSHIITFWLFMGYELFNTATVHSGYDFLNGKAKMHDLHHEKFNLNYGSIGFLDWFHGTDRLRSKEKKNN</sequence>
<comment type="subcellular location">
    <subcellularLocation>
        <location evidence="1">Membrane</location>
    </subcellularLocation>
</comment>
<evidence type="ECO:0000259" key="5">
    <source>
        <dbReference type="Pfam" id="PF04116"/>
    </source>
</evidence>
<evidence type="ECO:0000256" key="1">
    <source>
        <dbReference type="ARBA" id="ARBA00004370"/>
    </source>
</evidence>
<gene>
    <name evidence="6" type="ORF">H103_05583</name>
</gene>
<dbReference type="OrthoDB" id="408954at2759"/>
<dbReference type="GO" id="GO:0008610">
    <property type="term" value="P:lipid biosynthetic process"/>
    <property type="evidence" value="ECO:0007669"/>
    <property type="project" value="InterPro"/>
</dbReference>
<dbReference type="GO" id="GO:0005506">
    <property type="term" value="F:iron ion binding"/>
    <property type="evidence" value="ECO:0007669"/>
    <property type="project" value="InterPro"/>
</dbReference>
<dbReference type="GO" id="GO:0016020">
    <property type="term" value="C:membrane"/>
    <property type="evidence" value="ECO:0007669"/>
    <property type="project" value="UniProtKB-SubCell"/>
</dbReference>
<dbReference type="AlphaFoldDB" id="A0A022VZD1"/>
<dbReference type="PANTHER" id="PTHR11863">
    <property type="entry name" value="STEROL DESATURASE"/>
    <property type="match status" value="1"/>
</dbReference>
<evidence type="ECO:0000256" key="3">
    <source>
        <dbReference type="ARBA" id="ARBA00022989"/>
    </source>
</evidence>
<keyword evidence="2" id="KW-0812">Transmembrane</keyword>
<keyword evidence="4" id="KW-0472">Membrane</keyword>
<organism evidence="6">
    <name type="scientific">Trichophyton rubrum CBS 288.86</name>
    <dbReference type="NCBI Taxonomy" id="1215330"/>
    <lineage>
        <taxon>Eukaryota</taxon>
        <taxon>Fungi</taxon>
        <taxon>Dikarya</taxon>
        <taxon>Ascomycota</taxon>
        <taxon>Pezizomycotina</taxon>
        <taxon>Eurotiomycetes</taxon>
        <taxon>Eurotiomycetidae</taxon>
        <taxon>Onygenales</taxon>
        <taxon>Arthrodermataceae</taxon>
        <taxon>Trichophyton</taxon>
    </lineage>
</organism>
<evidence type="ECO:0000256" key="2">
    <source>
        <dbReference type="ARBA" id="ARBA00022692"/>
    </source>
</evidence>
<feature type="domain" description="Fatty acid hydroxylase" evidence="5">
    <location>
        <begin position="153"/>
        <end position="276"/>
    </location>
</feature>
<keyword evidence="3" id="KW-1133">Transmembrane helix</keyword>
<dbReference type="InterPro" id="IPR006694">
    <property type="entry name" value="Fatty_acid_hydroxylase"/>
</dbReference>